<dbReference type="RefSeq" id="WP_148908642.1">
    <property type="nucleotide sequence ID" value="NZ_VNHX01000010.1"/>
</dbReference>
<keyword evidence="2 5" id="KW-0812">Transmembrane</keyword>
<proteinExistence type="predicted"/>
<organism evidence="7 8">
    <name type="scientific">Sphingobacterium allocomposti</name>
    <dbReference type="NCBI Taxonomy" id="415956"/>
    <lineage>
        <taxon>Bacteria</taxon>
        <taxon>Pseudomonadati</taxon>
        <taxon>Bacteroidota</taxon>
        <taxon>Sphingobacteriia</taxon>
        <taxon>Sphingobacteriales</taxon>
        <taxon>Sphingobacteriaceae</taxon>
        <taxon>Sphingobacterium</taxon>
    </lineage>
</organism>
<protein>
    <submittedName>
        <fullName evidence="7">Small-conductance mechanosensitive channel</fullName>
    </submittedName>
</protein>
<evidence type="ECO:0000313" key="8">
    <source>
        <dbReference type="Proteomes" id="UP000325105"/>
    </source>
</evidence>
<dbReference type="Gene3D" id="2.30.30.60">
    <property type="match status" value="1"/>
</dbReference>
<evidence type="ECO:0000256" key="4">
    <source>
        <dbReference type="ARBA" id="ARBA00023136"/>
    </source>
</evidence>
<evidence type="ECO:0000313" key="7">
    <source>
        <dbReference type="EMBL" id="TYP95723.1"/>
    </source>
</evidence>
<dbReference type="InterPro" id="IPR023408">
    <property type="entry name" value="MscS_beta-dom_sf"/>
</dbReference>
<dbReference type="InterPro" id="IPR006685">
    <property type="entry name" value="MscS_channel_2nd"/>
</dbReference>
<comment type="caution">
    <text evidence="7">The sequence shown here is derived from an EMBL/GenBank/DDBJ whole genome shotgun (WGS) entry which is preliminary data.</text>
</comment>
<evidence type="ECO:0000256" key="3">
    <source>
        <dbReference type="ARBA" id="ARBA00022989"/>
    </source>
</evidence>
<gene>
    <name evidence="7" type="ORF">BC792_11050</name>
</gene>
<feature type="transmembrane region" description="Helical" evidence="5">
    <location>
        <begin position="113"/>
        <end position="131"/>
    </location>
</feature>
<dbReference type="AlphaFoldDB" id="A0A5S5DIB4"/>
<dbReference type="InterPro" id="IPR045275">
    <property type="entry name" value="MscS_archaea/bacteria_type"/>
</dbReference>
<reference evidence="7 8" key="1">
    <citation type="submission" date="2019-07" db="EMBL/GenBank/DDBJ databases">
        <title>Genomic Encyclopedia of Archaeal and Bacterial Type Strains, Phase II (KMG-II): from individual species to whole genera.</title>
        <authorList>
            <person name="Goeker M."/>
        </authorList>
    </citation>
    <scope>NUCLEOTIDE SEQUENCE [LARGE SCALE GENOMIC DNA]</scope>
    <source>
        <strain evidence="7 8">DSM 18850</strain>
    </source>
</reference>
<dbReference type="InterPro" id="IPR010920">
    <property type="entry name" value="LSM_dom_sf"/>
</dbReference>
<feature type="transmembrane region" description="Helical" evidence="5">
    <location>
        <begin position="50"/>
        <end position="68"/>
    </location>
</feature>
<dbReference type="Pfam" id="PF00924">
    <property type="entry name" value="MS_channel_2nd"/>
    <property type="match status" value="1"/>
</dbReference>
<evidence type="ECO:0000256" key="2">
    <source>
        <dbReference type="ARBA" id="ARBA00022692"/>
    </source>
</evidence>
<dbReference type="Gene3D" id="1.10.287.1260">
    <property type="match status" value="1"/>
</dbReference>
<dbReference type="SUPFAM" id="SSF50182">
    <property type="entry name" value="Sm-like ribonucleoproteins"/>
    <property type="match status" value="1"/>
</dbReference>
<feature type="domain" description="Mechanosensitive ion channel MscS" evidence="6">
    <location>
        <begin position="130"/>
        <end position="195"/>
    </location>
</feature>
<evidence type="ECO:0000256" key="1">
    <source>
        <dbReference type="ARBA" id="ARBA00004370"/>
    </source>
</evidence>
<sequence length="288" mass="33146">MAERKNHRNTWQFVLKLVAWMILNASFFYFEDLYSSRRVINNLSNGLNLFLTSSILFSIARYVVITWYNKRHENRDVRGNFVLGINRLTAVLNTSVGIIAIMLALGIDPLNFITSLTIVAMAIAVIFREYITNMISGLFIMFSDQLSVGDRVKVGEYRGRIVDITLSALIIQDEEDDMVMVPNNTVFTSPMVNFSAHRSSLFSVKFELPLHTAVEIDKLEETIQKTLLNHPYLTGEDDLHLKVVEIGKDYVKYKMEMHATSSSSRLHRQLENEVLREVLKFERTSKEI</sequence>
<dbReference type="GO" id="GO:0016020">
    <property type="term" value="C:membrane"/>
    <property type="evidence" value="ECO:0007669"/>
    <property type="project" value="UniProtKB-SubCell"/>
</dbReference>
<evidence type="ECO:0000256" key="5">
    <source>
        <dbReference type="SAM" id="Phobius"/>
    </source>
</evidence>
<dbReference type="EMBL" id="VNHX01000010">
    <property type="protein sequence ID" value="TYP95723.1"/>
    <property type="molecule type" value="Genomic_DNA"/>
</dbReference>
<feature type="transmembrane region" description="Helical" evidence="5">
    <location>
        <begin position="12"/>
        <end position="30"/>
    </location>
</feature>
<evidence type="ECO:0000259" key="6">
    <source>
        <dbReference type="Pfam" id="PF00924"/>
    </source>
</evidence>
<dbReference type="Proteomes" id="UP000325105">
    <property type="component" value="Unassembled WGS sequence"/>
</dbReference>
<dbReference type="OrthoDB" id="1522493at2"/>
<dbReference type="GO" id="GO:0008381">
    <property type="term" value="F:mechanosensitive monoatomic ion channel activity"/>
    <property type="evidence" value="ECO:0007669"/>
    <property type="project" value="InterPro"/>
</dbReference>
<dbReference type="PANTHER" id="PTHR30221:SF1">
    <property type="entry name" value="SMALL-CONDUCTANCE MECHANOSENSITIVE CHANNEL"/>
    <property type="match status" value="1"/>
</dbReference>
<keyword evidence="3 5" id="KW-1133">Transmembrane helix</keyword>
<keyword evidence="8" id="KW-1185">Reference proteome</keyword>
<accession>A0A5S5DIB4</accession>
<keyword evidence="4 5" id="KW-0472">Membrane</keyword>
<name>A0A5S5DIB4_9SPHI</name>
<feature type="transmembrane region" description="Helical" evidence="5">
    <location>
        <begin position="88"/>
        <end position="107"/>
    </location>
</feature>
<dbReference type="PANTHER" id="PTHR30221">
    <property type="entry name" value="SMALL-CONDUCTANCE MECHANOSENSITIVE CHANNEL"/>
    <property type="match status" value="1"/>
</dbReference>
<comment type="subcellular location">
    <subcellularLocation>
        <location evidence="1">Membrane</location>
    </subcellularLocation>
</comment>